<accession>A0ABV4B1W8</accession>
<organism evidence="1 2">
    <name type="scientific">Comamonas sediminis</name>
    <dbReference type="NCBI Taxonomy" id="1783360"/>
    <lineage>
        <taxon>Bacteria</taxon>
        <taxon>Pseudomonadati</taxon>
        <taxon>Pseudomonadota</taxon>
        <taxon>Betaproteobacteria</taxon>
        <taxon>Burkholderiales</taxon>
        <taxon>Comamonadaceae</taxon>
        <taxon>Comamonas</taxon>
    </lineage>
</organism>
<evidence type="ECO:0000313" key="1">
    <source>
        <dbReference type="EMBL" id="MEY2251462.1"/>
    </source>
</evidence>
<comment type="caution">
    <text evidence="1">The sequence shown here is derived from an EMBL/GenBank/DDBJ whole genome shotgun (WGS) entry which is preliminary data.</text>
</comment>
<keyword evidence="2" id="KW-1185">Reference proteome</keyword>
<sequence length="314" mass="33061">MPLVVPTPVPAYPPAPQPTDDRVTFSTKAFALAASYEPQRLAFNVALDQVYTNAQWAQAKALDAQNAATAAGQSANAANASRVAADTAVQDVRDAMDAIQAGPVASVMGRTGVVVGLVERSGPIYTKATSMADAPLGQWASYNDGTGAGADWPTTLTISCWNVFTFGTALRKTQRATQVLEGTQQGWTFERQLHDAAWSPWARVFTASAVIEQVKLHSNVSGAITCDPAAGSMHMVGMAGNLAINIPAPRAMGDQLTIRIYQTGSFSLTFGSNVALPVGATLPTLAFGEWLTVTLCTDNGLTKWFLFVAGRHAG</sequence>
<dbReference type="Proteomes" id="UP001562178">
    <property type="component" value="Unassembled WGS sequence"/>
</dbReference>
<gene>
    <name evidence="1" type="ORF">AB7A72_10635</name>
</gene>
<protein>
    <recommendedName>
        <fullName evidence="3">Tail fiber protein</fullName>
    </recommendedName>
</protein>
<name>A0ABV4B1W8_9BURK</name>
<dbReference type="RefSeq" id="WP_369459905.1">
    <property type="nucleotide sequence ID" value="NZ_JBGBDC010000004.1"/>
</dbReference>
<evidence type="ECO:0000313" key="2">
    <source>
        <dbReference type="Proteomes" id="UP001562178"/>
    </source>
</evidence>
<dbReference type="EMBL" id="JBGBDC010000004">
    <property type="protein sequence ID" value="MEY2251462.1"/>
    <property type="molecule type" value="Genomic_DNA"/>
</dbReference>
<proteinExistence type="predicted"/>
<evidence type="ECO:0008006" key="3">
    <source>
        <dbReference type="Google" id="ProtNLM"/>
    </source>
</evidence>
<reference evidence="1 2" key="1">
    <citation type="journal article" date="2016" name="Int. J. Syst. Evol. Microbiol.">
        <title>Description of Comamonas sediminis sp. nov., isolated from lagoon sediments.</title>
        <authorList>
            <person name="Subhash Y."/>
            <person name="Bang J.J."/>
            <person name="You T.H."/>
            <person name="Lee S.S."/>
        </authorList>
    </citation>
    <scope>NUCLEOTIDE SEQUENCE [LARGE SCALE GENOMIC DNA]</scope>
    <source>
        <strain evidence="1 2">JCM 31169</strain>
    </source>
</reference>